<dbReference type="OrthoDB" id="3387628at2"/>
<reference evidence="3" key="1">
    <citation type="submission" date="2016-10" db="EMBL/GenBank/DDBJ databases">
        <authorList>
            <person name="Varghese N."/>
            <person name="Submissions S."/>
        </authorList>
    </citation>
    <scope>NUCLEOTIDE SEQUENCE [LARGE SCALE GENOMIC DNA]</scope>
    <source>
        <strain evidence="3">DSM 44718</strain>
    </source>
</reference>
<dbReference type="AlphaFoldDB" id="A0A1H3KSW3"/>
<dbReference type="InterPro" id="IPR010310">
    <property type="entry name" value="T7SS_ESAT-6-like"/>
</dbReference>
<protein>
    <recommendedName>
        <fullName evidence="1">ESAT-6-like protein</fullName>
    </recommendedName>
</protein>
<dbReference type="STRING" id="137265.SAMN05421684_0322"/>
<dbReference type="Pfam" id="PF06013">
    <property type="entry name" value="WXG100"/>
    <property type="match status" value="1"/>
</dbReference>
<organism evidence="2 3">
    <name type="scientific">Asanoa ishikariensis</name>
    <dbReference type="NCBI Taxonomy" id="137265"/>
    <lineage>
        <taxon>Bacteria</taxon>
        <taxon>Bacillati</taxon>
        <taxon>Actinomycetota</taxon>
        <taxon>Actinomycetes</taxon>
        <taxon>Micromonosporales</taxon>
        <taxon>Micromonosporaceae</taxon>
        <taxon>Asanoa</taxon>
    </lineage>
</organism>
<dbReference type="Gene3D" id="1.10.287.1060">
    <property type="entry name" value="ESAT-6-like"/>
    <property type="match status" value="1"/>
</dbReference>
<proteinExistence type="inferred from homology"/>
<evidence type="ECO:0000313" key="3">
    <source>
        <dbReference type="Proteomes" id="UP000199632"/>
    </source>
</evidence>
<evidence type="ECO:0000313" key="2">
    <source>
        <dbReference type="EMBL" id="SDY55263.1"/>
    </source>
</evidence>
<dbReference type="SUPFAM" id="SSF140453">
    <property type="entry name" value="EsxAB dimer-like"/>
    <property type="match status" value="1"/>
</dbReference>
<sequence>MSQPIQVNYAALENAQSQMQSISKTIDGRLDTLRSQLQQMQWNGSDREAYQGYQAQWDSAVADINAILHEIGAAVGVANQNYITTEANNAKVWG</sequence>
<comment type="similarity">
    <text evidence="1">Belongs to the WXG100 family.</text>
</comment>
<evidence type="ECO:0000256" key="1">
    <source>
        <dbReference type="RuleBase" id="RU362001"/>
    </source>
</evidence>
<dbReference type="Proteomes" id="UP000199632">
    <property type="component" value="Unassembled WGS sequence"/>
</dbReference>
<dbReference type="EMBL" id="FNQB01000001">
    <property type="protein sequence ID" value="SDY55263.1"/>
    <property type="molecule type" value="Genomic_DNA"/>
</dbReference>
<gene>
    <name evidence="2" type="ORF">SAMN05421684_0322</name>
</gene>
<dbReference type="NCBIfam" id="TIGR03930">
    <property type="entry name" value="WXG100_ESAT6"/>
    <property type="match status" value="1"/>
</dbReference>
<name>A0A1H3KSW3_9ACTN</name>
<keyword evidence="3" id="KW-1185">Reference proteome</keyword>
<accession>A0A1H3KSW3</accession>
<dbReference type="RefSeq" id="WP_090786288.1">
    <property type="nucleotide sequence ID" value="NZ_BOND01000031.1"/>
</dbReference>
<dbReference type="InterPro" id="IPR036689">
    <property type="entry name" value="ESAT-6-like_sf"/>
</dbReference>